<dbReference type="OrthoDB" id="9798761at2"/>
<evidence type="ECO:0008006" key="5">
    <source>
        <dbReference type="Google" id="ProtNLM"/>
    </source>
</evidence>
<dbReference type="STRING" id="1436961.SAMN05421739_10262"/>
<evidence type="ECO:0000313" key="3">
    <source>
        <dbReference type="EMBL" id="SFG29825.1"/>
    </source>
</evidence>
<feature type="domain" description="GmrSD restriction endonucleases C-terminal" evidence="2">
    <location>
        <begin position="524"/>
        <end position="628"/>
    </location>
</feature>
<dbReference type="InterPro" id="IPR004919">
    <property type="entry name" value="GmrSD_N"/>
</dbReference>
<evidence type="ECO:0000259" key="2">
    <source>
        <dbReference type="Pfam" id="PF07510"/>
    </source>
</evidence>
<dbReference type="InterPro" id="IPR011089">
    <property type="entry name" value="GmrSD_C"/>
</dbReference>
<organism evidence="3 4">
    <name type="scientific">Pontibacter chinhatensis</name>
    <dbReference type="NCBI Taxonomy" id="1436961"/>
    <lineage>
        <taxon>Bacteria</taxon>
        <taxon>Pseudomonadati</taxon>
        <taxon>Bacteroidota</taxon>
        <taxon>Cytophagia</taxon>
        <taxon>Cytophagales</taxon>
        <taxon>Hymenobacteraceae</taxon>
        <taxon>Pontibacter</taxon>
    </lineage>
</organism>
<dbReference type="PANTHER" id="PTHR35149">
    <property type="entry name" value="SLL5132 PROTEIN"/>
    <property type="match status" value="1"/>
</dbReference>
<dbReference type="AlphaFoldDB" id="A0A1I2QMK3"/>
<dbReference type="PANTHER" id="PTHR35149:SF1">
    <property type="entry name" value="DUF5655 DOMAIN-CONTAINING PROTEIN"/>
    <property type="match status" value="1"/>
</dbReference>
<proteinExistence type="predicted"/>
<keyword evidence="4" id="KW-1185">Reference proteome</keyword>
<dbReference type="Proteomes" id="UP000198724">
    <property type="component" value="Unassembled WGS sequence"/>
</dbReference>
<evidence type="ECO:0000313" key="4">
    <source>
        <dbReference type="Proteomes" id="UP000198724"/>
    </source>
</evidence>
<evidence type="ECO:0000259" key="1">
    <source>
        <dbReference type="Pfam" id="PF03235"/>
    </source>
</evidence>
<dbReference type="Pfam" id="PF03235">
    <property type="entry name" value="GmrSD_N"/>
    <property type="match status" value="1"/>
</dbReference>
<gene>
    <name evidence="3" type="ORF">SAMN05421739_10262</name>
</gene>
<dbReference type="RefSeq" id="WP_092099552.1">
    <property type="nucleotide sequence ID" value="NZ_FOOT01000002.1"/>
</dbReference>
<sequence>MDNNITPLNIRSLFSQGKYAIPIYQRNYAWGNKEIIQLIQDIVDYASKDNVDEKAVPYYIGSLIVYERKEDRVTIFETIDGQQRLTTLNILLSVLKREYSQKFDLKDWFELNLEFDSRQVSTDTLQAIFSDTKVIPYQDFRSYNTAIQQAYADAHKALKKIIGENKITIEKFYSYLINNVYILRVPVPHDTDLNHYFEIMNSRGEQLEKHEVLKAYMLKEIKDDRELSYAFHLIWEACADMERYVQYGFSVEQRSALFKERDWNTLQYDNLESISKMFSSLKITDEDVEGEELSIDAIIEYKGAFEQPKRQKEDAPDRFNTVINFSNFLLHVLRVQTESDVSLDDKRLLEIFDPYLKGDKVKVQEFVKTFGYNLLKCKFLFDKYIIKREFLKDKDQWSLKRLKWYDGNNVSYINTFGDENESDGENKKILMILSMFHVSAPTLVYKHWLNAALKYVFEREQVSASYYLTHLESLAKAYLFDRFLAKTPQDYFDIIYKNNGSPTGVNICEEALDDGVNVENFIFNYLDYLLWKKEPIKYNDFEFTFSSSVEHYYPQNPLPGIKPMHPDLLHSFGNLCLISGSKNSKLNNHLPKAKKDYYLEAGTDSIKQRLMMEKENWWDDEVIEHSKAMKQILLSESINLN</sequence>
<reference evidence="4" key="1">
    <citation type="submission" date="2016-10" db="EMBL/GenBank/DDBJ databases">
        <authorList>
            <person name="Varghese N."/>
            <person name="Submissions S."/>
        </authorList>
    </citation>
    <scope>NUCLEOTIDE SEQUENCE [LARGE SCALE GENOMIC DNA]</scope>
    <source>
        <strain evidence="4">LP51</strain>
    </source>
</reference>
<dbReference type="EMBL" id="FOOT01000002">
    <property type="protein sequence ID" value="SFG29825.1"/>
    <property type="molecule type" value="Genomic_DNA"/>
</dbReference>
<name>A0A1I2QMK3_9BACT</name>
<accession>A0A1I2QMK3</accession>
<feature type="domain" description="GmrSD restriction endonucleases N-terminal" evidence="1">
    <location>
        <begin position="10"/>
        <end position="217"/>
    </location>
</feature>
<protein>
    <recommendedName>
        <fullName evidence="5">DUF262 domain-containing protein</fullName>
    </recommendedName>
</protein>
<dbReference type="Pfam" id="PF07510">
    <property type="entry name" value="GmrSD_C"/>
    <property type="match status" value="1"/>
</dbReference>